<evidence type="ECO:0000313" key="2">
    <source>
        <dbReference type="Proteomes" id="UP000779900"/>
    </source>
</evidence>
<dbReference type="GO" id="GO:0016740">
    <property type="term" value="F:transferase activity"/>
    <property type="evidence" value="ECO:0007669"/>
    <property type="project" value="UniProtKB-KW"/>
</dbReference>
<proteinExistence type="predicted"/>
<dbReference type="InterPro" id="IPR014942">
    <property type="entry name" value="AbiEii"/>
</dbReference>
<evidence type="ECO:0000313" key="1">
    <source>
        <dbReference type="EMBL" id="MBM3331901.1"/>
    </source>
</evidence>
<keyword evidence="1" id="KW-0808">Transferase</keyword>
<dbReference type="AlphaFoldDB" id="A0A938BQ78"/>
<protein>
    <submittedName>
        <fullName evidence="1">Nucleotidyl transferase AbiEii/AbiGii toxin family protein</fullName>
    </submittedName>
</protein>
<dbReference type="Proteomes" id="UP000779900">
    <property type="component" value="Unassembled WGS sequence"/>
</dbReference>
<dbReference type="Pfam" id="PF08843">
    <property type="entry name" value="AbiEii"/>
    <property type="match status" value="1"/>
</dbReference>
<name>A0A938BQ78_UNCW3</name>
<gene>
    <name evidence="1" type="ORF">FJY68_08655</name>
</gene>
<comment type="caution">
    <text evidence="1">The sequence shown here is derived from an EMBL/GenBank/DDBJ whole genome shotgun (WGS) entry which is preliminary data.</text>
</comment>
<organism evidence="1 2">
    <name type="scientific">candidate division WOR-3 bacterium</name>
    <dbReference type="NCBI Taxonomy" id="2052148"/>
    <lineage>
        <taxon>Bacteria</taxon>
        <taxon>Bacteria division WOR-3</taxon>
    </lineage>
</organism>
<sequence length="301" mass="34048">MSRPVTDVAASVRARLLALATPETDEFQEILARYGRERLLYRLSKSEWRDRFVLKGASLFAVWAKEPFRTTRDVDLLGLVPPDVNALAAVFRSVCEQEVEPDGLVFNADSVRARQIQEQRPYQGIRVTLLARLKRTRIALQVDVGTGDAVVPPAEEIEYPTLLDMPAPRLRAYSRYTVVAEKFSAMAELGMANSRVRDYYDIWALAREFEFEGDVLRSAIDATFGQRRAETPKESPVGLSEAYAEAAQRFWPAFLKRSVPAESAVTLKEAVSGIRAFLEPVLSGAARRREWRPRKGWQSKR</sequence>
<dbReference type="EMBL" id="VGIR01000049">
    <property type="protein sequence ID" value="MBM3331901.1"/>
    <property type="molecule type" value="Genomic_DNA"/>
</dbReference>
<reference evidence="1" key="1">
    <citation type="submission" date="2019-03" db="EMBL/GenBank/DDBJ databases">
        <title>Lake Tanganyika Metagenome-Assembled Genomes (MAGs).</title>
        <authorList>
            <person name="Tran P."/>
        </authorList>
    </citation>
    <scope>NUCLEOTIDE SEQUENCE</scope>
    <source>
        <strain evidence="1">K_DeepCast_150m_m2_040</strain>
    </source>
</reference>
<accession>A0A938BQ78</accession>